<evidence type="ECO:0000256" key="1">
    <source>
        <dbReference type="ARBA" id="ARBA00001964"/>
    </source>
</evidence>
<dbReference type="Pfam" id="PF16870">
    <property type="entry name" value="OxoGdeHyase_C"/>
    <property type="match status" value="1"/>
</dbReference>
<dbReference type="InterPro" id="IPR011603">
    <property type="entry name" value="2oxoglutarate_DH_E1"/>
</dbReference>
<dbReference type="SMART" id="SM00861">
    <property type="entry name" value="Transket_pyr"/>
    <property type="match status" value="1"/>
</dbReference>
<dbReference type="Gene3D" id="3.40.50.12470">
    <property type="match status" value="1"/>
</dbReference>
<dbReference type="AlphaFoldDB" id="L7VU58"/>
<evidence type="ECO:0000259" key="5">
    <source>
        <dbReference type="SMART" id="SM00861"/>
    </source>
</evidence>
<evidence type="ECO:0000256" key="4">
    <source>
        <dbReference type="ARBA" id="ARBA00023052"/>
    </source>
</evidence>
<feature type="domain" description="Transketolase-like pyrimidine-binding" evidence="5">
    <location>
        <begin position="1"/>
        <end position="141"/>
    </location>
</feature>
<dbReference type="Pfam" id="PF02779">
    <property type="entry name" value="Transket_pyr"/>
    <property type="match status" value="1"/>
</dbReference>
<dbReference type="SUPFAM" id="SSF52518">
    <property type="entry name" value="Thiamin diphosphate-binding fold (THDP-binding)"/>
    <property type="match status" value="1"/>
</dbReference>
<dbReference type="InterPro" id="IPR005475">
    <property type="entry name" value="Transketolase-like_Pyr-bd"/>
</dbReference>
<evidence type="ECO:0000256" key="2">
    <source>
        <dbReference type="ARBA" id="ARBA00012280"/>
    </source>
</evidence>
<dbReference type="InterPro" id="IPR031717">
    <property type="entry name" value="ODO-1/KGD_C"/>
</dbReference>
<dbReference type="GO" id="GO:0045252">
    <property type="term" value="C:oxoglutarate dehydrogenase complex"/>
    <property type="evidence" value="ECO:0007669"/>
    <property type="project" value="TreeGrafter"/>
</dbReference>
<dbReference type="GO" id="GO:0006099">
    <property type="term" value="P:tricarboxylic acid cycle"/>
    <property type="evidence" value="ECO:0007669"/>
    <property type="project" value="TreeGrafter"/>
</dbReference>
<dbReference type="EC" id="1.2.4.2" evidence="2"/>
<dbReference type="PANTHER" id="PTHR23152:SF4">
    <property type="entry name" value="2-OXOADIPATE DEHYDROGENASE COMPLEX COMPONENT E1"/>
    <property type="match status" value="1"/>
</dbReference>
<dbReference type="InterPro" id="IPR042179">
    <property type="entry name" value="KGD_C_sf"/>
</dbReference>
<reference evidence="6" key="1">
    <citation type="submission" date="2012-09" db="EMBL/GenBank/DDBJ databases">
        <title>Metagenomic Characterization of a Microbial Community in Wastewater Detects High Levels of Antibiotic Resistance.</title>
        <authorList>
            <person name="Abrams M."/>
            <person name="Caldwell A."/>
            <person name="Vandaei E."/>
            <person name="Lee W."/>
            <person name="Perrott J."/>
            <person name="Khan S.Y."/>
            <person name="Ta J."/>
            <person name="Romero D."/>
            <person name="Nguyen V."/>
            <person name="Pourmand N."/>
            <person name="Ouverney C.C."/>
        </authorList>
    </citation>
    <scope>NUCLEOTIDE SEQUENCE</scope>
</reference>
<comment type="cofactor">
    <cofactor evidence="1">
        <name>thiamine diphosphate</name>
        <dbReference type="ChEBI" id="CHEBI:58937"/>
    </cofactor>
</comment>
<dbReference type="InterPro" id="IPR029061">
    <property type="entry name" value="THDP-binding"/>
</dbReference>
<dbReference type="EMBL" id="JX649910">
    <property type="protein sequence ID" value="AGC72732.1"/>
    <property type="molecule type" value="Genomic_DNA"/>
</dbReference>
<dbReference type="Gene3D" id="3.40.50.11610">
    <property type="entry name" value="Multifunctional 2-oxoglutarate metabolism enzyme, C-terminal domain"/>
    <property type="match status" value="1"/>
</dbReference>
<dbReference type="GO" id="GO:0005829">
    <property type="term" value="C:cytosol"/>
    <property type="evidence" value="ECO:0007669"/>
    <property type="project" value="TreeGrafter"/>
</dbReference>
<keyword evidence="4" id="KW-0786">Thiamine pyrophosphate</keyword>
<dbReference type="GO" id="GO:0030976">
    <property type="term" value="F:thiamine pyrophosphate binding"/>
    <property type="evidence" value="ECO:0007669"/>
    <property type="project" value="InterPro"/>
</dbReference>
<keyword evidence="3 6" id="KW-0560">Oxidoreductase</keyword>
<evidence type="ECO:0000256" key="3">
    <source>
        <dbReference type="ARBA" id="ARBA00023002"/>
    </source>
</evidence>
<dbReference type="GO" id="GO:0004591">
    <property type="term" value="F:oxoglutarate dehydrogenase (succinyl-transferring) activity"/>
    <property type="evidence" value="ECO:0007669"/>
    <property type="project" value="UniProtKB-EC"/>
</dbReference>
<organism evidence="6">
    <name type="scientific">uncultured bacterium A1Q1_fos_2111</name>
    <dbReference type="NCBI Taxonomy" id="1256563"/>
    <lineage>
        <taxon>Bacteria</taxon>
        <taxon>environmental samples</taxon>
    </lineage>
</organism>
<name>L7VU58_9BACT</name>
<evidence type="ECO:0000313" key="6">
    <source>
        <dbReference type="EMBL" id="AGC72732.1"/>
    </source>
</evidence>
<protein>
    <recommendedName>
        <fullName evidence="2">oxoglutarate dehydrogenase (succinyl-transferring)</fullName>
        <ecNumber evidence="2">1.2.4.2</ecNumber>
    </recommendedName>
</protein>
<proteinExistence type="predicted"/>
<sequence>MPRKNNAQMWIYDSLLSEYAALGFEYGYSVQNPDALVMWEAQFGDFANGAQIIIDQYIVAAEDKWKQRSGLVLLLPHGYEGQGPEHSSARLERFLTLCAEDNIQICVPTNAAQFFHLLRRQVMLEERNPLIVITPKSGLRDKRWRSPVERLTEGNFLELIPDRSQDIDPSTVKRLVLTAGKIGHEVATLRDEMKENIAVARVEQLYPWPYAAIAEYISQFPQLSELIWLQEEPENMGAWNSIKGRLYETHGSNLTIRRISRPDEASPATGSHKIHAQEQDLILVAALSPLQPKKTIFR</sequence>
<dbReference type="PANTHER" id="PTHR23152">
    <property type="entry name" value="2-OXOGLUTARATE DEHYDROGENASE"/>
    <property type="match status" value="1"/>
</dbReference>
<accession>L7VU58</accession>